<gene>
    <name evidence="1" type="ORF">BCR21_01980</name>
</gene>
<evidence type="ECO:0000313" key="1">
    <source>
        <dbReference type="EMBL" id="OEG13783.1"/>
    </source>
</evidence>
<dbReference type="EMBL" id="MIJZ01000001">
    <property type="protein sequence ID" value="OEG13783.1"/>
    <property type="molecule type" value="Genomic_DNA"/>
</dbReference>
<proteinExistence type="predicted"/>
<protein>
    <submittedName>
        <fullName evidence="1">Uncharacterized protein</fullName>
    </submittedName>
</protein>
<evidence type="ECO:0000313" key="2">
    <source>
        <dbReference type="Proteomes" id="UP000094068"/>
    </source>
</evidence>
<organism evidence="1 2">
    <name type="scientific">Enterococcus ureasiticus</name>
    <dbReference type="NCBI Taxonomy" id="903984"/>
    <lineage>
        <taxon>Bacteria</taxon>
        <taxon>Bacillati</taxon>
        <taxon>Bacillota</taxon>
        <taxon>Bacilli</taxon>
        <taxon>Lactobacillales</taxon>
        <taxon>Enterococcaceae</taxon>
        <taxon>Enterococcus</taxon>
    </lineage>
</organism>
<dbReference type="OrthoDB" id="2339659at2"/>
<keyword evidence="2" id="KW-1185">Reference proteome</keyword>
<dbReference type="Proteomes" id="UP000094068">
    <property type="component" value="Unassembled WGS sequence"/>
</dbReference>
<name>A0A1E5GM56_9ENTE</name>
<comment type="caution">
    <text evidence="1">The sequence shown here is derived from an EMBL/GenBank/DDBJ whole genome shotgun (WGS) entry which is preliminary data.</text>
</comment>
<dbReference type="RefSeq" id="WP_069644842.1">
    <property type="nucleotide sequence ID" value="NZ_MIJZ01000001.1"/>
</dbReference>
<accession>A0A1E5GM56</accession>
<dbReference type="STRING" id="903984.BCR21_01980"/>
<dbReference type="AlphaFoldDB" id="A0A1E5GM56"/>
<sequence>MQFNATFFPADFTENKLKVLSLVRLLVQIKENDGTEIEEFETNPSEKLYKINTELTETMKVEVSVVPDEVVEFYPVVTAL</sequence>
<reference evidence="2" key="1">
    <citation type="submission" date="2016-09" db="EMBL/GenBank/DDBJ databases">
        <authorList>
            <person name="Gulvik C.A."/>
        </authorList>
    </citation>
    <scope>NUCLEOTIDE SEQUENCE [LARGE SCALE GENOMIC DNA]</scope>
    <source>
        <strain evidence="2">DSM 23328</strain>
    </source>
</reference>